<reference evidence="1 2" key="1">
    <citation type="submission" date="2023-12" db="EMBL/GenBank/DDBJ databases">
        <authorList>
            <person name="Easwaran N."/>
            <person name="Lazarus H.P.S."/>
        </authorList>
    </citation>
    <scope>NUCLEOTIDE SEQUENCE [LARGE SCALE GENOMIC DNA]</scope>
    <source>
        <strain evidence="1 2">VIT-2023</strain>
    </source>
</reference>
<dbReference type="Proteomes" id="UP001387110">
    <property type="component" value="Unassembled WGS sequence"/>
</dbReference>
<evidence type="ECO:0000313" key="1">
    <source>
        <dbReference type="EMBL" id="MEI4461725.1"/>
    </source>
</evidence>
<gene>
    <name evidence="1" type="ORF">SZL87_04690</name>
</gene>
<accession>A0ABU8EGA5</accession>
<dbReference type="RefSeq" id="WP_235515936.1">
    <property type="nucleotide sequence ID" value="NZ_JAXUAT010000001.1"/>
</dbReference>
<protein>
    <recommendedName>
        <fullName evidence="3">NERD domain-containing protein</fullName>
    </recommendedName>
</protein>
<name>A0ABU8EGA5_9BACL</name>
<dbReference type="GeneID" id="90838798"/>
<evidence type="ECO:0008006" key="3">
    <source>
        <dbReference type="Google" id="ProtNLM"/>
    </source>
</evidence>
<evidence type="ECO:0000313" key="2">
    <source>
        <dbReference type="Proteomes" id="UP001387110"/>
    </source>
</evidence>
<keyword evidence="2" id="KW-1185">Reference proteome</keyword>
<dbReference type="EMBL" id="JBAWKY010000001">
    <property type="protein sequence ID" value="MEI4461725.1"/>
    <property type="molecule type" value="Genomic_DNA"/>
</dbReference>
<proteinExistence type="predicted"/>
<comment type="caution">
    <text evidence="1">The sequence shown here is derived from an EMBL/GenBank/DDBJ whole genome shotgun (WGS) entry which is preliminary data.</text>
</comment>
<organism evidence="1 2">
    <name type="scientific">Exiguobacterium indicum</name>
    <dbReference type="NCBI Taxonomy" id="296995"/>
    <lineage>
        <taxon>Bacteria</taxon>
        <taxon>Bacillati</taxon>
        <taxon>Bacillota</taxon>
        <taxon>Bacilli</taxon>
        <taxon>Bacillales</taxon>
        <taxon>Bacillales Family XII. Incertae Sedis</taxon>
        <taxon>Exiguobacterium</taxon>
    </lineage>
</organism>
<sequence>MIPIAILMKLYDLDSRFEKNPLEMTKRFVEHQALDYTNVYRKWETGELFPGETLIRPKKWWQVMKKSEVIQLPGKQLSRRAFDKWYKKRLELQKLLNVAGGAGEEDIWRIPLKRHLDFYQMLHLLNEQYAMFYRAVIHYQVGEVELSPFVVGPSAIYIMEWLDGEESIYHIRRDKLWREQPFKASVKQILNPNISLKRTEDILHTILGRDYDLPIERVILAPSGYFDKIPKETTTTYVNKVDFPKWLNRMNGNATHTKAAQMRVCEKILKETVSIPFQMAIQSEEQSRIQE</sequence>